<reference evidence="2" key="1">
    <citation type="submission" date="2023-01" db="EMBL/GenBank/DDBJ databases">
        <title>Key to firefly adult light organ development and bioluminescence: homeobox transcription factors regulate luciferase expression and transportation to peroxisome.</title>
        <authorList>
            <person name="Fu X."/>
        </authorList>
    </citation>
    <scope>NUCLEOTIDE SEQUENCE [LARGE SCALE GENOMIC DNA]</scope>
</reference>
<evidence type="ECO:0000313" key="2">
    <source>
        <dbReference type="Proteomes" id="UP001353858"/>
    </source>
</evidence>
<keyword evidence="2" id="KW-1185">Reference proteome</keyword>
<dbReference type="Proteomes" id="UP001353858">
    <property type="component" value="Unassembled WGS sequence"/>
</dbReference>
<protein>
    <submittedName>
        <fullName evidence="1">Uncharacterized protein</fullName>
    </submittedName>
</protein>
<proteinExistence type="predicted"/>
<accession>A0AAN7PW07</accession>
<name>A0AAN7PW07_9COLE</name>
<organism evidence="1 2">
    <name type="scientific">Aquatica leii</name>
    <dbReference type="NCBI Taxonomy" id="1421715"/>
    <lineage>
        <taxon>Eukaryota</taxon>
        <taxon>Metazoa</taxon>
        <taxon>Ecdysozoa</taxon>
        <taxon>Arthropoda</taxon>
        <taxon>Hexapoda</taxon>
        <taxon>Insecta</taxon>
        <taxon>Pterygota</taxon>
        <taxon>Neoptera</taxon>
        <taxon>Endopterygota</taxon>
        <taxon>Coleoptera</taxon>
        <taxon>Polyphaga</taxon>
        <taxon>Elateriformia</taxon>
        <taxon>Elateroidea</taxon>
        <taxon>Lampyridae</taxon>
        <taxon>Luciolinae</taxon>
        <taxon>Aquatica</taxon>
    </lineage>
</organism>
<evidence type="ECO:0000313" key="1">
    <source>
        <dbReference type="EMBL" id="KAK4878974.1"/>
    </source>
</evidence>
<dbReference type="AlphaFoldDB" id="A0AAN7PW07"/>
<sequence>MYDYVEVIALEEDIDIILLMELNKNRIRRNNWLYDNRHGPPGPRPPKSWGPPKVCAIEKKIVTKNH</sequence>
<comment type="caution">
    <text evidence="1">The sequence shown here is derived from an EMBL/GenBank/DDBJ whole genome shotgun (WGS) entry which is preliminary data.</text>
</comment>
<gene>
    <name evidence="1" type="ORF">RN001_007120</name>
</gene>
<dbReference type="EMBL" id="JARPUR010000003">
    <property type="protein sequence ID" value="KAK4878974.1"/>
    <property type="molecule type" value="Genomic_DNA"/>
</dbReference>